<evidence type="ECO:0000256" key="1">
    <source>
        <dbReference type="ARBA" id="ARBA00038240"/>
    </source>
</evidence>
<comment type="similarity">
    <text evidence="1">Belongs to the pseudomonas-type ThrB family.</text>
</comment>
<dbReference type="GO" id="GO:0004413">
    <property type="term" value="F:homoserine kinase activity"/>
    <property type="evidence" value="ECO:0007669"/>
    <property type="project" value="TreeGrafter"/>
</dbReference>
<organism evidence="3 4">
    <name type="scientific">Actinopolymorpha rutila</name>
    <dbReference type="NCBI Taxonomy" id="446787"/>
    <lineage>
        <taxon>Bacteria</taxon>
        <taxon>Bacillati</taxon>
        <taxon>Actinomycetota</taxon>
        <taxon>Actinomycetes</taxon>
        <taxon>Propionibacteriales</taxon>
        <taxon>Actinopolymorphaceae</taxon>
        <taxon>Actinopolymorpha</taxon>
    </lineage>
</organism>
<sequence>MTRIRQPEELAGMALLAYDLAPDTRLSLLASGLTTAFQVVTADRRYVLRVHRRGYRTAANTRAELNYLRDLGEALVGADVDSPRPVSTRDGDLVVEVSDDQHCDLITWVDGEVRRPENGLDVGAVRQLGRALALIHNASDGITAPSDLPRWDADGMFTTAGSPFRPLMDIDDLLSTADRADFDDIAGRTREIFAELSTEFGVIHFDYILGNVHLSRNGNEWQVGVFDFEDCGLGHYLYDLCPMLGNLAGYPAGTYNPDYPVLRDTFLDGYRSARPLPVEWERHLPVLMAARHANHCFLTAGLNVSPTPREDAAWRMDLARLSLELPV</sequence>
<dbReference type="Pfam" id="PF01636">
    <property type="entry name" value="APH"/>
    <property type="match status" value="1"/>
</dbReference>
<dbReference type="Gene3D" id="3.90.1200.10">
    <property type="match status" value="1"/>
</dbReference>
<dbReference type="Gene3D" id="3.30.200.20">
    <property type="entry name" value="Phosphorylase Kinase, domain 1"/>
    <property type="match status" value="1"/>
</dbReference>
<dbReference type="Proteomes" id="UP000579605">
    <property type="component" value="Unassembled WGS sequence"/>
</dbReference>
<feature type="domain" description="Aminoglycoside phosphotransferase" evidence="2">
    <location>
        <begin position="28"/>
        <end position="275"/>
    </location>
</feature>
<dbReference type="EMBL" id="JACBZH010000001">
    <property type="protein sequence ID" value="NYH93578.1"/>
    <property type="molecule type" value="Genomic_DNA"/>
</dbReference>
<comment type="caution">
    <text evidence="3">The sequence shown here is derived from an EMBL/GenBank/DDBJ whole genome shotgun (WGS) entry which is preliminary data.</text>
</comment>
<protein>
    <submittedName>
        <fullName evidence="3">Ser/Thr protein kinase RdoA (MazF antagonist)</fullName>
    </submittedName>
</protein>
<dbReference type="InterPro" id="IPR050249">
    <property type="entry name" value="Pseudomonas-type_ThrB"/>
</dbReference>
<dbReference type="InterPro" id="IPR002575">
    <property type="entry name" value="Aminoglycoside_PTrfase"/>
</dbReference>
<dbReference type="SUPFAM" id="SSF56112">
    <property type="entry name" value="Protein kinase-like (PK-like)"/>
    <property type="match status" value="1"/>
</dbReference>
<reference evidence="3 4" key="1">
    <citation type="submission" date="2020-07" db="EMBL/GenBank/DDBJ databases">
        <title>Sequencing the genomes of 1000 actinobacteria strains.</title>
        <authorList>
            <person name="Klenk H.-P."/>
        </authorList>
    </citation>
    <scope>NUCLEOTIDE SEQUENCE [LARGE SCALE GENOMIC DNA]</scope>
    <source>
        <strain evidence="3 4">DSM 18448</strain>
    </source>
</reference>
<evidence type="ECO:0000313" key="4">
    <source>
        <dbReference type="Proteomes" id="UP000579605"/>
    </source>
</evidence>
<evidence type="ECO:0000313" key="3">
    <source>
        <dbReference type="EMBL" id="NYH93578.1"/>
    </source>
</evidence>
<dbReference type="GO" id="GO:0009088">
    <property type="term" value="P:threonine biosynthetic process"/>
    <property type="evidence" value="ECO:0007669"/>
    <property type="project" value="TreeGrafter"/>
</dbReference>
<accession>A0A852ZNV1</accession>
<keyword evidence="3" id="KW-0808">Transferase</keyword>
<keyword evidence="3" id="KW-0418">Kinase</keyword>
<keyword evidence="4" id="KW-1185">Reference proteome</keyword>
<evidence type="ECO:0000259" key="2">
    <source>
        <dbReference type="Pfam" id="PF01636"/>
    </source>
</evidence>
<dbReference type="PANTHER" id="PTHR21064">
    <property type="entry name" value="AMINOGLYCOSIDE PHOSPHOTRANSFERASE DOMAIN-CONTAINING PROTEIN-RELATED"/>
    <property type="match status" value="1"/>
</dbReference>
<proteinExistence type="inferred from homology"/>
<name>A0A852ZNV1_9ACTN</name>
<dbReference type="RefSeq" id="WP_179791085.1">
    <property type="nucleotide sequence ID" value="NZ_BAAARR010000012.1"/>
</dbReference>
<gene>
    <name evidence="3" type="ORF">F4554_006216</name>
</gene>
<dbReference type="InterPro" id="IPR011009">
    <property type="entry name" value="Kinase-like_dom_sf"/>
</dbReference>
<dbReference type="PANTHER" id="PTHR21064:SF6">
    <property type="entry name" value="AMINOGLYCOSIDE PHOSPHOTRANSFERASE DOMAIN-CONTAINING PROTEIN"/>
    <property type="match status" value="1"/>
</dbReference>
<dbReference type="AlphaFoldDB" id="A0A852ZNV1"/>